<comment type="pathway">
    <text evidence="2">Protein modification; protein sumoylation.</text>
</comment>
<feature type="compositionally biased region" description="Polar residues" evidence="11">
    <location>
        <begin position="810"/>
        <end position="850"/>
    </location>
</feature>
<evidence type="ECO:0000259" key="12">
    <source>
        <dbReference type="PROSITE" id="PS50800"/>
    </source>
</evidence>
<feature type="compositionally biased region" description="Basic and acidic residues" evidence="11">
    <location>
        <begin position="387"/>
        <end position="403"/>
    </location>
</feature>
<keyword evidence="6 10" id="KW-0863">Zinc-finger</keyword>
<feature type="region of interest" description="Disordered" evidence="11">
    <location>
        <begin position="1015"/>
        <end position="1153"/>
    </location>
</feature>
<dbReference type="Gene3D" id="3.30.40.10">
    <property type="entry name" value="Zinc/RING finger domain, C3HC4 (zinc finger)"/>
    <property type="match status" value="1"/>
</dbReference>
<feature type="compositionally biased region" description="Polar residues" evidence="11">
    <location>
        <begin position="583"/>
        <end position="602"/>
    </location>
</feature>
<dbReference type="GO" id="GO:0008270">
    <property type="term" value="F:zinc ion binding"/>
    <property type="evidence" value="ECO:0007669"/>
    <property type="project" value="UniProtKB-KW"/>
</dbReference>
<dbReference type="InterPro" id="IPR038654">
    <property type="entry name" value="PINIT_sf"/>
</dbReference>
<dbReference type="InterPro" id="IPR003034">
    <property type="entry name" value="SAP_dom"/>
</dbReference>
<feature type="domain" description="SAP" evidence="12">
    <location>
        <begin position="16"/>
        <end position="50"/>
    </location>
</feature>
<evidence type="ECO:0000256" key="6">
    <source>
        <dbReference type="ARBA" id="ARBA00022771"/>
    </source>
</evidence>
<dbReference type="InterPro" id="IPR023321">
    <property type="entry name" value="PINIT"/>
</dbReference>
<feature type="compositionally biased region" description="Polar residues" evidence="11">
    <location>
        <begin position="1017"/>
        <end position="1035"/>
    </location>
</feature>
<keyword evidence="5" id="KW-0479">Metal-binding</keyword>
<feature type="compositionally biased region" description="Low complexity" evidence="11">
    <location>
        <begin position="511"/>
        <end position="549"/>
    </location>
</feature>
<reference evidence="15" key="1">
    <citation type="journal article" date="2014" name="Genome Announc.">
        <title>Genome sequence of the yeast Cyberlindnera fabianii (Hansenula fabianii).</title>
        <authorList>
            <person name="Freel K.C."/>
            <person name="Sarilar V."/>
            <person name="Neuveglise C."/>
            <person name="Devillers H."/>
            <person name="Friedrich A."/>
            <person name="Schacherer J."/>
        </authorList>
    </citation>
    <scope>NUCLEOTIDE SEQUENCE</scope>
    <source>
        <strain evidence="15">YJS4271</strain>
    </source>
</reference>
<feature type="compositionally biased region" description="Low complexity" evidence="11">
    <location>
        <begin position="667"/>
        <end position="691"/>
    </location>
</feature>
<dbReference type="UniPathway" id="UPA00886"/>
<dbReference type="SMART" id="SM00513">
    <property type="entry name" value="SAP"/>
    <property type="match status" value="1"/>
</dbReference>
<dbReference type="Pfam" id="PF14324">
    <property type="entry name" value="PINIT"/>
    <property type="match status" value="1"/>
</dbReference>
<dbReference type="Gene3D" id="2.60.120.780">
    <property type="entry name" value="PINIT domain"/>
    <property type="match status" value="1"/>
</dbReference>
<feature type="domain" description="PINIT" evidence="14">
    <location>
        <begin position="100"/>
        <end position="251"/>
    </location>
</feature>
<dbReference type="PANTHER" id="PTHR10782">
    <property type="entry name" value="ZINC FINGER MIZ DOMAIN-CONTAINING PROTEIN"/>
    <property type="match status" value="1"/>
</dbReference>
<dbReference type="GO" id="GO:0061665">
    <property type="term" value="F:SUMO ligase activity"/>
    <property type="evidence" value="ECO:0007669"/>
    <property type="project" value="TreeGrafter"/>
</dbReference>
<feature type="compositionally biased region" description="Acidic residues" evidence="11">
    <location>
        <begin position="446"/>
        <end position="456"/>
    </location>
</feature>
<comment type="similarity">
    <text evidence="3">Belongs to the PIAS family.</text>
</comment>
<name>A0A061B2D3_CYBFA</name>
<feature type="compositionally biased region" description="Low complexity" evidence="11">
    <location>
        <begin position="93"/>
        <end position="109"/>
    </location>
</feature>
<feature type="compositionally biased region" description="Polar residues" evidence="11">
    <location>
        <begin position="1125"/>
        <end position="1141"/>
    </location>
</feature>
<evidence type="ECO:0000259" key="13">
    <source>
        <dbReference type="PROSITE" id="PS51044"/>
    </source>
</evidence>
<keyword evidence="9" id="KW-0539">Nucleus</keyword>
<evidence type="ECO:0000256" key="9">
    <source>
        <dbReference type="ARBA" id="ARBA00023242"/>
    </source>
</evidence>
<gene>
    <name evidence="15" type="ORF">CYFA0S_08e00540g</name>
</gene>
<evidence type="ECO:0000256" key="11">
    <source>
        <dbReference type="SAM" id="MobiDB-lite"/>
    </source>
</evidence>
<comment type="subcellular location">
    <subcellularLocation>
        <location evidence="1">Nucleus</location>
    </subcellularLocation>
</comment>
<feature type="compositionally biased region" description="Low complexity" evidence="11">
    <location>
        <begin position="459"/>
        <end position="501"/>
    </location>
</feature>
<evidence type="ECO:0000313" key="15">
    <source>
        <dbReference type="EMBL" id="CDR41829.1"/>
    </source>
</evidence>
<evidence type="ECO:0000256" key="4">
    <source>
        <dbReference type="ARBA" id="ARBA00022679"/>
    </source>
</evidence>
<feature type="region of interest" description="Disordered" evidence="11">
    <location>
        <begin position="385"/>
        <end position="850"/>
    </location>
</feature>
<accession>A0A061B2D3</accession>
<feature type="compositionally biased region" description="Polar residues" evidence="11">
    <location>
        <begin position="417"/>
        <end position="426"/>
    </location>
</feature>
<evidence type="ECO:0000256" key="8">
    <source>
        <dbReference type="ARBA" id="ARBA00022833"/>
    </source>
</evidence>
<evidence type="ECO:0000259" key="14">
    <source>
        <dbReference type="PROSITE" id="PS51466"/>
    </source>
</evidence>
<feature type="compositionally biased region" description="Polar residues" evidence="11">
    <location>
        <begin position="923"/>
        <end position="939"/>
    </location>
</feature>
<keyword evidence="4" id="KW-0808">Transferase</keyword>
<dbReference type="GO" id="GO:0016925">
    <property type="term" value="P:protein sumoylation"/>
    <property type="evidence" value="ECO:0007669"/>
    <property type="project" value="UniProtKB-UniPathway"/>
</dbReference>
<dbReference type="CDD" id="cd16650">
    <property type="entry name" value="SP-RING_PIAS-like"/>
    <property type="match status" value="1"/>
</dbReference>
<feature type="compositionally biased region" description="Low complexity" evidence="11">
    <location>
        <begin position="639"/>
        <end position="648"/>
    </location>
</feature>
<evidence type="ECO:0000256" key="3">
    <source>
        <dbReference type="ARBA" id="ARBA00005383"/>
    </source>
</evidence>
<protein>
    <submittedName>
        <fullName evidence="15">CYFA0S08e00540g1_1</fullName>
    </submittedName>
</protein>
<dbReference type="EMBL" id="LK052893">
    <property type="protein sequence ID" value="CDR41829.1"/>
    <property type="molecule type" value="Genomic_DNA"/>
</dbReference>
<evidence type="ECO:0000256" key="5">
    <source>
        <dbReference type="ARBA" id="ARBA00022723"/>
    </source>
</evidence>
<evidence type="ECO:0000256" key="7">
    <source>
        <dbReference type="ARBA" id="ARBA00022786"/>
    </source>
</evidence>
<proteinExistence type="inferred from homology"/>
<dbReference type="Pfam" id="PF02037">
    <property type="entry name" value="SAP"/>
    <property type="match status" value="1"/>
</dbReference>
<feature type="compositionally biased region" description="Polar residues" evidence="11">
    <location>
        <begin position="715"/>
        <end position="742"/>
    </location>
</feature>
<dbReference type="GO" id="GO:0005634">
    <property type="term" value="C:nucleus"/>
    <property type="evidence" value="ECO:0007669"/>
    <property type="project" value="UniProtKB-SubCell"/>
</dbReference>
<evidence type="ECO:0000256" key="1">
    <source>
        <dbReference type="ARBA" id="ARBA00004123"/>
    </source>
</evidence>
<sequence>MSTSHYVEAQGVFQNICLLKLPQLKQIARSVGLAQSGRKADIQDRVNQFIQIGLNNNDSARVFAIKELVLDLLNNRQLQSYDTLLHKYAPAGSQSRQSSQSQPYSQPSSTKKPWLFFRENPFFVLKKLVTPHAGLCPKAPEGRGTGSLTFTLSDNDLHNLKNNRLSKLLLLCGAYDSYKPTTDVNIEFPSPIEIHFNGTHVKDNVKGIKGKPGTTKPANLTPYVRQKNDLNIIYAFSKSDYLVFCYIVEEVPAEKILAKVLANPRTLMQTTLDTFNKNTNDEDADDEIEEMATRLSLKCPVSFTRMKYPVKSIHCNHLTCFDALSFIYLQEQASTWTCPICNNGVRVKDLSLNEYVLDILKRTPEDCDTVEIELDGSWVPLFEDDDGNYHRRDGSGTVKKGEDAGSTPAISGPATPIQVSIESDVSPTPPRAASHRKASPIVISLDSDDEEFDLDLADSRPTPSVTPSVPSVTPSVPPLTSLPLSAPVPTSTSSSISTPTSTPTPTPVPAPVSASASVSAPASRSTSGPASAPTSAPISAPAPALARISDSLQPGSGEQRSNESTPSSHTASNKSPGAPNSIALPQSAMNASSEPNYNQTAELNYPAAPSPMAGPQAQPVHAAPEKTSPLVRQQPTPPSSTLHLSSPSETMKRGPPNMHPVAESSLPTGPQPQTTAPATATQPKTLSVSSPAPAPAPPVPAAASSILLQPRAALSGSSQQANTNAGPSHPQQNQTRSQTLATSPGLMNPPSQSFSNGPSPTIQSPSLGANLGSLINSSNASPPGVPQMTQSSLSGRPPLATSQSREETSRASQVSNSAPPTTMSSSPQLAQAPRAQSFSPSTLQSGITTMSTYEQEKSELQALGVKLQMIQKLKQQSASKPSNQPPKPPPHRVTTSAPSSFISPSGTTTTKTTAPVEQPGVAPSTSQVSQNSTQLSPSTGGAAPLTGEQRHLAPVIPMKRHTSNPSVATEAQNALRANLLSYNERNGLTRAKTIGPPVGNSNAMGHIQALNNDIRRSTSQNNTVNTSPPTGQTAEVSPVPTNPTLERAESVDRAPTFSPSRFSSGTTTSNGTGHASSAPPAVPAGKSILGIKTAQPTSRPKPPPNLFIPSRFPPHTSLEKKRAASNGTSQPSKKQAVGSNAQDDDDDVQLGRR</sequence>
<feature type="compositionally biased region" description="Acidic residues" evidence="11">
    <location>
        <begin position="1142"/>
        <end position="1153"/>
    </location>
</feature>
<feature type="compositionally biased region" description="Polar residues" evidence="11">
    <location>
        <begin position="550"/>
        <end position="575"/>
    </location>
</feature>
<keyword evidence="7" id="KW-0833">Ubl conjugation pathway</keyword>
<dbReference type="Pfam" id="PF02891">
    <property type="entry name" value="zf-MIZ"/>
    <property type="match status" value="1"/>
</dbReference>
<dbReference type="PANTHER" id="PTHR10782:SF4">
    <property type="entry name" value="TONALLI, ISOFORM E"/>
    <property type="match status" value="1"/>
</dbReference>
<evidence type="ECO:0000256" key="10">
    <source>
        <dbReference type="PROSITE-ProRule" id="PRU00452"/>
    </source>
</evidence>
<organism evidence="15">
    <name type="scientific">Cyberlindnera fabianii</name>
    <name type="common">Yeast</name>
    <name type="synonym">Hansenula fabianii</name>
    <dbReference type="NCBI Taxonomy" id="36022"/>
    <lineage>
        <taxon>Eukaryota</taxon>
        <taxon>Fungi</taxon>
        <taxon>Dikarya</taxon>
        <taxon>Ascomycota</taxon>
        <taxon>Saccharomycotina</taxon>
        <taxon>Saccharomycetes</taxon>
        <taxon>Phaffomycetales</taxon>
        <taxon>Phaffomycetaceae</taxon>
        <taxon>Cyberlindnera</taxon>
    </lineage>
</organism>
<feature type="compositionally biased region" description="Low complexity" evidence="11">
    <location>
        <begin position="1060"/>
        <end position="1077"/>
    </location>
</feature>
<feature type="region of interest" description="Disordered" evidence="11">
    <location>
        <begin position="871"/>
        <end position="946"/>
    </location>
</feature>
<dbReference type="PROSITE" id="PS51466">
    <property type="entry name" value="PINIT"/>
    <property type="match status" value="1"/>
</dbReference>
<dbReference type="VEuPathDB" id="FungiDB:BON22_4832"/>
<dbReference type="SUPFAM" id="SSF57850">
    <property type="entry name" value="RING/U-box"/>
    <property type="match status" value="1"/>
</dbReference>
<feature type="compositionally biased region" description="Polar residues" evidence="11">
    <location>
        <begin position="893"/>
        <end position="906"/>
    </location>
</feature>
<dbReference type="OrthoDB" id="28127at2759"/>
<dbReference type="AlphaFoldDB" id="A0A061B2D3"/>
<dbReference type="PROSITE" id="PS50800">
    <property type="entry name" value="SAP"/>
    <property type="match status" value="1"/>
</dbReference>
<feature type="region of interest" description="Disordered" evidence="11">
    <location>
        <begin position="92"/>
        <end position="112"/>
    </location>
</feature>
<feature type="domain" description="SP-RING-type" evidence="13">
    <location>
        <begin position="284"/>
        <end position="369"/>
    </location>
</feature>
<dbReference type="GO" id="GO:0000785">
    <property type="term" value="C:chromatin"/>
    <property type="evidence" value="ECO:0007669"/>
    <property type="project" value="TreeGrafter"/>
</dbReference>
<dbReference type="SUPFAM" id="SSF68906">
    <property type="entry name" value="SAP domain"/>
    <property type="match status" value="1"/>
</dbReference>
<dbReference type="InterPro" id="IPR013083">
    <property type="entry name" value="Znf_RING/FYVE/PHD"/>
</dbReference>
<dbReference type="PROSITE" id="PS51044">
    <property type="entry name" value="ZF_SP_RING"/>
    <property type="match status" value="1"/>
</dbReference>
<dbReference type="InterPro" id="IPR036361">
    <property type="entry name" value="SAP_dom_sf"/>
</dbReference>
<keyword evidence="8" id="KW-0862">Zinc</keyword>
<evidence type="ECO:0000256" key="2">
    <source>
        <dbReference type="ARBA" id="ARBA00004718"/>
    </source>
</evidence>
<dbReference type="InterPro" id="IPR004181">
    <property type="entry name" value="Znf_MIZ"/>
</dbReference>
<feature type="compositionally biased region" description="Polar residues" evidence="11">
    <location>
        <begin position="749"/>
        <end position="794"/>
    </location>
</feature>